<sequence>MSLLYGLLWRFLLALVHANRGLVSWFRVRLPCWKDGLWQGIRTALLLPLTLIGVSDQPKKRHQNPGDTGTGAVGRSWRWQSDLACLEKLPVHIGLLVTEEELSYTDIATLVVWCMAVGISYISVYDTCGIFQKKNSCVLEEIIRQQQELLGVDPVKYNVGTLSSDSDSLQHHADIRMSTVGPQHRTPPVANGSLLPSHCGMTDIIASGEGSTACSTLDMVVSCRPTVKLLSSEDGKQRIVQAAQQLCRSVEKKAMSSKDINVSMLDIILRDSRKIPDPDLVLKFGPVDSTLGFLPWHIRLTEFISLPSHKNVSYEQLLGALQRYGSCHQRLGQ</sequence>
<dbReference type="Proteomes" id="UP000324091">
    <property type="component" value="Chromosome 19"/>
</dbReference>
<evidence type="ECO:0000256" key="11">
    <source>
        <dbReference type="ARBA" id="ARBA00023136"/>
    </source>
</evidence>
<evidence type="ECO:0000256" key="3">
    <source>
        <dbReference type="ARBA" id="ARBA00004922"/>
    </source>
</evidence>
<dbReference type="InterPro" id="IPR036424">
    <property type="entry name" value="UPP_synth-like_sf"/>
</dbReference>
<keyword evidence="6" id="KW-0808">Transferase</keyword>
<evidence type="ECO:0000256" key="7">
    <source>
        <dbReference type="ARBA" id="ARBA00022692"/>
    </source>
</evidence>
<dbReference type="InterPro" id="IPR038887">
    <property type="entry name" value="Nus1/NgBR"/>
</dbReference>
<proteinExistence type="inferred from homology"/>
<evidence type="ECO:0000313" key="14">
    <source>
        <dbReference type="EMBL" id="TWW68370.1"/>
    </source>
</evidence>
<accession>A0A5C6NQE9</accession>
<evidence type="ECO:0000256" key="9">
    <source>
        <dbReference type="ARBA" id="ARBA00022842"/>
    </source>
</evidence>
<dbReference type="AlphaFoldDB" id="A0A5C6NQE9"/>
<evidence type="ECO:0000313" key="15">
    <source>
        <dbReference type="Proteomes" id="UP000324091"/>
    </source>
</evidence>
<evidence type="ECO:0000256" key="10">
    <source>
        <dbReference type="ARBA" id="ARBA00022989"/>
    </source>
</evidence>
<comment type="catalytic activity">
    <reaction evidence="12">
        <text>n isopentenyl diphosphate + (2E,6E)-farnesyl diphosphate = a di-trans,poly-cis-polyprenyl diphosphate + n diphosphate</text>
        <dbReference type="Rhea" id="RHEA:53008"/>
        <dbReference type="Rhea" id="RHEA-COMP:19494"/>
        <dbReference type="ChEBI" id="CHEBI:33019"/>
        <dbReference type="ChEBI" id="CHEBI:128769"/>
        <dbReference type="ChEBI" id="CHEBI:136960"/>
        <dbReference type="ChEBI" id="CHEBI:175763"/>
        <dbReference type="EC" id="2.5.1.87"/>
    </reaction>
</comment>
<evidence type="ECO:0000256" key="6">
    <source>
        <dbReference type="ARBA" id="ARBA00022679"/>
    </source>
</evidence>
<keyword evidence="10" id="KW-1133">Transmembrane helix</keyword>
<evidence type="ECO:0000256" key="4">
    <source>
        <dbReference type="ARBA" id="ARBA00005432"/>
    </source>
</evidence>
<evidence type="ECO:0000256" key="13">
    <source>
        <dbReference type="SAM" id="SignalP"/>
    </source>
</evidence>
<feature type="signal peptide" evidence="13">
    <location>
        <begin position="1"/>
        <end position="18"/>
    </location>
</feature>
<dbReference type="Gene3D" id="3.40.1180.10">
    <property type="entry name" value="Decaprenyl diphosphate synthase-like"/>
    <property type="match status" value="1"/>
</dbReference>
<comment type="subcellular location">
    <subcellularLocation>
        <location evidence="2">Endoplasmic reticulum membrane</location>
    </subcellularLocation>
</comment>
<comment type="pathway">
    <text evidence="3">Protein modification; protein glycosylation.</text>
</comment>
<evidence type="ECO:0000256" key="2">
    <source>
        <dbReference type="ARBA" id="ARBA00004586"/>
    </source>
</evidence>
<evidence type="ECO:0000256" key="5">
    <source>
        <dbReference type="ARBA" id="ARBA00012596"/>
    </source>
</evidence>
<dbReference type="PANTHER" id="PTHR21528:SF0">
    <property type="entry name" value="DEHYDRODOLICHYL DIPHOSPHATE SYNTHASE COMPLEX SUBUNIT NUS1"/>
    <property type="match status" value="1"/>
</dbReference>
<keyword evidence="13" id="KW-0732">Signal</keyword>
<evidence type="ECO:0000256" key="12">
    <source>
        <dbReference type="ARBA" id="ARBA00047353"/>
    </source>
</evidence>
<evidence type="ECO:0000256" key="1">
    <source>
        <dbReference type="ARBA" id="ARBA00001946"/>
    </source>
</evidence>
<protein>
    <recommendedName>
        <fullName evidence="5">ditrans,polycis-polyprenyl diphosphate synthase [(2E,6E)-farnesyldiphosphate specific]</fullName>
        <ecNumber evidence="5">2.5.1.87</ecNumber>
    </recommendedName>
</protein>
<dbReference type="EMBL" id="RHFK02000011">
    <property type="protein sequence ID" value="TWW68370.1"/>
    <property type="molecule type" value="Genomic_DNA"/>
</dbReference>
<keyword evidence="8" id="KW-0256">Endoplasmic reticulum</keyword>
<name>A0A5C6NQE9_9TELE</name>
<feature type="chain" id="PRO_5023134066" description="ditrans,polycis-polyprenyl diphosphate synthase [(2E,6E)-farnesyldiphosphate specific]" evidence="13">
    <location>
        <begin position="19"/>
        <end position="333"/>
    </location>
</feature>
<comment type="similarity">
    <text evidence="4">Belongs to the UPP synthase family.</text>
</comment>
<dbReference type="EC" id="2.5.1.87" evidence="5"/>
<keyword evidence="7" id="KW-0812">Transmembrane</keyword>
<keyword evidence="11" id="KW-0472">Membrane</keyword>
<dbReference type="GO" id="GO:0005789">
    <property type="term" value="C:endoplasmic reticulum membrane"/>
    <property type="evidence" value="ECO:0007669"/>
    <property type="project" value="UniProtKB-SubCell"/>
</dbReference>
<dbReference type="GO" id="GO:0045547">
    <property type="term" value="F:ditrans,polycis-polyprenyl diphosphate synthase [(2E,6E)-farnesyl diphosphate specific] activity"/>
    <property type="evidence" value="ECO:0007669"/>
    <property type="project" value="UniProtKB-EC"/>
</dbReference>
<evidence type="ECO:0000256" key="8">
    <source>
        <dbReference type="ARBA" id="ARBA00022824"/>
    </source>
</evidence>
<dbReference type="PANTHER" id="PTHR21528">
    <property type="entry name" value="DEHYDRODOLICHYL DIPHOSPHATE SYNTHASE COMPLEX SUBUNIT NUS1"/>
    <property type="match status" value="1"/>
</dbReference>
<dbReference type="GO" id="GO:1904423">
    <property type="term" value="C:dehydrodolichyl diphosphate synthase complex"/>
    <property type="evidence" value="ECO:0007669"/>
    <property type="project" value="InterPro"/>
</dbReference>
<comment type="cofactor">
    <cofactor evidence="1">
        <name>Mg(2+)</name>
        <dbReference type="ChEBI" id="CHEBI:18420"/>
    </cofactor>
</comment>
<reference evidence="14 15" key="1">
    <citation type="submission" date="2019-04" db="EMBL/GenBank/DDBJ databases">
        <title>Chromosome genome assembly for Takifugu flavidus.</title>
        <authorList>
            <person name="Xiao S."/>
        </authorList>
    </citation>
    <scope>NUCLEOTIDE SEQUENCE [LARGE SCALE GENOMIC DNA]</scope>
    <source>
        <strain evidence="14">HTHZ2018</strain>
        <tissue evidence="14">Muscle</tissue>
    </source>
</reference>
<organism evidence="14 15">
    <name type="scientific">Takifugu flavidus</name>
    <name type="common">sansaifugu</name>
    <dbReference type="NCBI Taxonomy" id="433684"/>
    <lineage>
        <taxon>Eukaryota</taxon>
        <taxon>Metazoa</taxon>
        <taxon>Chordata</taxon>
        <taxon>Craniata</taxon>
        <taxon>Vertebrata</taxon>
        <taxon>Euteleostomi</taxon>
        <taxon>Actinopterygii</taxon>
        <taxon>Neopterygii</taxon>
        <taxon>Teleostei</taxon>
        <taxon>Neoteleostei</taxon>
        <taxon>Acanthomorphata</taxon>
        <taxon>Eupercaria</taxon>
        <taxon>Tetraodontiformes</taxon>
        <taxon>Tetradontoidea</taxon>
        <taxon>Tetraodontidae</taxon>
        <taxon>Takifugu</taxon>
    </lineage>
</organism>
<dbReference type="UniPathway" id="UPA00378"/>
<gene>
    <name evidence="14" type="ORF">D4764_19G0001680</name>
</gene>
<dbReference type="SUPFAM" id="SSF64005">
    <property type="entry name" value="Undecaprenyl diphosphate synthase"/>
    <property type="match status" value="1"/>
</dbReference>
<comment type="caution">
    <text evidence="14">The sequence shown here is derived from an EMBL/GenBank/DDBJ whole genome shotgun (WGS) entry which is preliminary data.</text>
</comment>
<keyword evidence="15" id="KW-1185">Reference proteome</keyword>
<keyword evidence="9" id="KW-0460">Magnesium</keyword>